<evidence type="ECO:0000313" key="4">
    <source>
        <dbReference type="Proteomes" id="UP001472866"/>
    </source>
</evidence>
<evidence type="ECO:0000256" key="1">
    <source>
        <dbReference type="SAM" id="Phobius"/>
    </source>
</evidence>
<feature type="transmembrane region" description="Helical" evidence="1">
    <location>
        <begin position="21"/>
        <end position="43"/>
    </location>
</feature>
<accession>A0AAX4PJ28</accession>
<evidence type="ECO:0000313" key="3">
    <source>
        <dbReference type="EMBL" id="WZN66063.1"/>
    </source>
</evidence>
<dbReference type="AlphaFoldDB" id="A0AAX4PJ28"/>
<keyword evidence="1" id="KW-0812">Transmembrane</keyword>
<name>A0AAX4PJ28_9CHLO</name>
<dbReference type="PANTHER" id="PTHR46581:SF3">
    <property type="entry name" value="ARABINOSYLTRANSFERASE RRA3"/>
    <property type="match status" value="1"/>
</dbReference>
<organism evidence="3 4">
    <name type="scientific">Chloropicon roscoffensis</name>
    <dbReference type="NCBI Taxonomy" id="1461544"/>
    <lineage>
        <taxon>Eukaryota</taxon>
        <taxon>Viridiplantae</taxon>
        <taxon>Chlorophyta</taxon>
        <taxon>Chloropicophyceae</taxon>
        <taxon>Chloropicales</taxon>
        <taxon>Chloropicaceae</taxon>
        <taxon>Chloropicon</taxon>
    </lineage>
</organism>
<keyword evidence="1" id="KW-0472">Membrane</keyword>
<dbReference type="GO" id="GO:0080147">
    <property type="term" value="P:root hair cell development"/>
    <property type="evidence" value="ECO:0007669"/>
    <property type="project" value="InterPro"/>
</dbReference>
<dbReference type="InterPro" id="IPR044290">
    <property type="entry name" value="RRA1/2/3"/>
</dbReference>
<sequence length="434" mass="47925">MVSSGSSFGGVYRSGLGDLHLGYRTVAVALLSGLLIGALLGFATHGGDGAEDAYHASFVSEAVAAKGALARVNARLRLLKDAFLETHPDKERALALLEELERKVETTGNQEHGLVPANGIGAQAAFAGDAACGPDALPVVDDSSDLAAKLREVSINNEILVAVSNKNLAAPGFMLDMWIRSVQASGVRNYLVMCLDDETERFVQSLGAPAFNMKEIIPKNHGTHNHAVSALKFRILERCLKLGYSVLMSDVDILVLDDPFRHLIRDSDVESMSDGYDDQTAYGYNDVYDDPKMGWSRYAHTMRIFVFNSGLFYVKATRGGLRAMVGTAEWLETKGGWDQAAFNEVIMFPSSVHRGKSPNVSRRVMDIHKFSNSKTFFCFMRKFPNFKKKSRPVKPVLVHVNYHPDKFERLKGIREFYMNGNSNALDRFPCGEKE</sequence>
<proteinExistence type="predicted"/>
<protein>
    <submittedName>
        <fullName evidence="3">Arabinosyltransferase</fullName>
    </submittedName>
</protein>
<keyword evidence="4" id="KW-1185">Reference proteome</keyword>
<dbReference type="PANTHER" id="PTHR46581">
    <property type="entry name" value="ARABINOSYLTRANSFERASE RRA3"/>
    <property type="match status" value="1"/>
</dbReference>
<feature type="domain" description="Nucleotide-diphospho-sugar transferase" evidence="2">
    <location>
        <begin position="187"/>
        <end position="406"/>
    </location>
</feature>
<evidence type="ECO:0000259" key="2">
    <source>
        <dbReference type="Pfam" id="PF03407"/>
    </source>
</evidence>
<dbReference type="GO" id="GO:0016757">
    <property type="term" value="F:glycosyltransferase activity"/>
    <property type="evidence" value="ECO:0007669"/>
    <property type="project" value="InterPro"/>
</dbReference>
<keyword evidence="1" id="KW-1133">Transmembrane helix</keyword>
<reference evidence="3 4" key="1">
    <citation type="submission" date="2024-03" db="EMBL/GenBank/DDBJ databases">
        <title>Complete genome sequence of the green alga Chloropicon roscoffensis RCC1871.</title>
        <authorList>
            <person name="Lemieux C."/>
            <person name="Pombert J.-F."/>
            <person name="Otis C."/>
            <person name="Turmel M."/>
        </authorList>
    </citation>
    <scope>NUCLEOTIDE SEQUENCE [LARGE SCALE GENOMIC DNA]</scope>
    <source>
        <strain evidence="3 4">RCC1871</strain>
    </source>
</reference>
<dbReference type="InterPro" id="IPR005069">
    <property type="entry name" value="Nucl-diP-sugar_transferase"/>
</dbReference>
<dbReference type="Pfam" id="PF03407">
    <property type="entry name" value="Nucleotid_trans"/>
    <property type="match status" value="1"/>
</dbReference>
<gene>
    <name evidence="3" type="ORF">HKI87_14g76260</name>
</gene>
<dbReference type="Proteomes" id="UP001472866">
    <property type="component" value="Chromosome 14"/>
</dbReference>
<dbReference type="EMBL" id="CP151514">
    <property type="protein sequence ID" value="WZN66063.1"/>
    <property type="molecule type" value="Genomic_DNA"/>
</dbReference>